<feature type="region of interest" description="Disordered" evidence="8">
    <location>
        <begin position="413"/>
        <end position="557"/>
    </location>
</feature>
<gene>
    <name evidence="11" type="ORF">Cfor_11286</name>
</gene>
<feature type="region of interest" description="Disordered" evidence="8">
    <location>
        <begin position="1284"/>
        <end position="1304"/>
    </location>
</feature>
<dbReference type="SUPFAM" id="SSF50346">
    <property type="entry name" value="PRC-barrel domain"/>
    <property type="match status" value="1"/>
</dbReference>
<feature type="compositionally biased region" description="Basic and acidic residues" evidence="8">
    <location>
        <begin position="1481"/>
        <end position="1490"/>
    </location>
</feature>
<dbReference type="GO" id="GO:0036449">
    <property type="term" value="C:microtubule minus-end"/>
    <property type="evidence" value="ECO:0007669"/>
    <property type="project" value="TreeGrafter"/>
</dbReference>
<reference evidence="12" key="1">
    <citation type="submission" date="2020-01" db="EMBL/GenBank/DDBJ databases">
        <title>Draft genome sequence of the Termite Coptotermes fromosanus.</title>
        <authorList>
            <person name="Itakura S."/>
            <person name="Yosikawa Y."/>
            <person name="Umezawa K."/>
        </authorList>
    </citation>
    <scope>NUCLEOTIDE SEQUENCE [LARGE SCALE GENOMIC DNA]</scope>
</reference>
<name>A0A6L2Q0F8_COPFO</name>
<feature type="compositionally biased region" description="Polar residues" evidence="8">
    <location>
        <begin position="992"/>
        <end position="1001"/>
    </location>
</feature>
<dbReference type="InterPro" id="IPR036872">
    <property type="entry name" value="CH_dom_sf"/>
</dbReference>
<evidence type="ECO:0000256" key="7">
    <source>
        <dbReference type="SAM" id="Coils"/>
    </source>
</evidence>
<feature type="compositionally biased region" description="Low complexity" evidence="8">
    <location>
        <begin position="1547"/>
        <end position="1560"/>
    </location>
</feature>
<feature type="compositionally biased region" description="Basic and acidic residues" evidence="8">
    <location>
        <begin position="533"/>
        <end position="543"/>
    </location>
</feature>
<dbReference type="OrthoDB" id="2125658at2759"/>
<dbReference type="SMART" id="SM01051">
    <property type="entry name" value="CAMSAP_CKK"/>
    <property type="match status" value="1"/>
</dbReference>
<dbReference type="PANTHER" id="PTHR21595:SF0">
    <property type="entry name" value="PATRONIN"/>
    <property type="match status" value="1"/>
</dbReference>
<dbReference type="InterPro" id="IPR001715">
    <property type="entry name" value="CH_dom"/>
</dbReference>
<protein>
    <recommendedName>
        <fullName evidence="13">Patronin</fullName>
    </recommendedName>
</protein>
<dbReference type="Proteomes" id="UP000502823">
    <property type="component" value="Unassembled WGS sequence"/>
</dbReference>
<feature type="domain" description="Calponin-homology (CH)" evidence="9">
    <location>
        <begin position="149"/>
        <end position="282"/>
    </location>
</feature>
<comment type="subcellular location">
    <subcellularLocation>
        <location evidence="1">Cytoplasm</location>
        <location evidence="1">Cytoskeleton</location>
    </subcellularLocation>
</comment>
<keyword evidence="2" id="KW-0963">Cytoplasm</keyword>
<dbReference type="GO" id="GO:0007026">
    <property type="term" value="P:negative regulation of microtubule depolymerization"/>
    <property type="evidence" value="ECO:0007669"/>
    <property type="project" value="TreeGrafter"/>
</dbReference>
<dbReference type="GO" id="GO:0031175">
    <property type="term" value="P:neuron projection development"/>
    <property type="evidence" value="ECO:0007669"/>
    <property type="project" value="InterPro"/>
</dbReference>
<feature type="compositionally biased region" description="Basic and acidic residues" evidence="8">
    <location>
        <begin position="1286"/>
        <end position="1304"/>
    </location>
</feature>
<feature type="domain" description="CKK" evidence="10">
    <location>
        <begin position="1586"/>
        <end position="1720"/>
    </location>
</feature>
<feature type="region of interest" description="Disordered" evidence="8">
    <location>
        <begin position="1013"/>
        <end position="1074"/>
    </location>
</feature>
<dbReference type="PROSITE" id="PS51508">
    <property type="entry name" value="CKK"/>
    <property type="match status" value="1"/>
</dbReference>
<keyword evidence="4 7" id="KW-0175">Coiled coil</keyword>
<evidence type="ECO:0000259" key="10">
    <source>
        <dbReference type="PROSITE" id="PS51508"/>
    </source>
</evidence>
<evidence type="ECO:0000256" key="6">
    <source>
        <dbReference type="PROSITE-ProRule" id="PRU00841"/>
    </source>
</evidence>
<keyword evidence="5" id="KW-0206">Cytoskeleton</keyword>
<evidence type="ECO:0000259" key="9">
    <source>
        <dbReference type="PROSITE" id="PS50021"/>
    </source>
</evidence>
<feature type="compositionally biased region" description="Polar residues" evidence="8">
    <location>
        <begin position="1403"/>
        <end position="1412"/>
    </location>
</feature>
<dbReference type="InterPro" id="IPR031372">
    <property type="entry name" value="CAMSAP_CC1"/>
</dbReference>
<dbReference type="GO" id="GO:0030507">
    <property type="term" value="F:spectrin binding"/>
    <property type="evidence" value="ECO:0007669"/>
    <property type="project" value="InterPro"/>
</dbReference>
<evidence type="ECO:0000313" key="12">
    <source>
        <dbReference type="Proteomes" id="UP000502823"/>
    </source>
</evidence>
<evidence type="ECO:0000256" key="8">
    <source>
        <dbReference type="SAM" id="MobiDB-lite"/>
    </source>
</evidence>
<dbReference type="GO" id="GO:0031122">
    <property type="term" value="P:cytoplasmic microtubule organization"/>
    <property type="evidence" value="ECO:0007669"/>
    <property type="project" value="TreeGrafter"/>
</dbReference>
<dbReference type="GO" id="GO:0005516">
    <property type="term" value="F:calmodulin binding"/>
    <property type="evidence" value="ECO:0007669"/>
    <property type="project" value="InterPro"/>
</dbReference>
<dbReference type="Pfam" id="PF08683">
    <property type="entry name" value="CAMSAP_CKK"/>
    <property type="match status" value="1"/>
</dbReference>
<dbReference type="InterPro" id="IPR022613">
    <property type="entry name" value="CH_CAMSAP_2"/>
</dbReference>
<dbReference type="GO" id="GO:0051011">
    <property type="term" value="F:microtubule minus-end binding"/>
    <property type="evidence" value="ECO:0007669"/>
    <property type="project" value="TreeGrafter"/>
</dbReference>
<comment type="similarity">
    <text evidence="6">Belongs to the CAMSAP1 family.</text>
</comment>
<evidence type="ECO:0000256" key="3">
    <source>
        <dbReference type="ARBA" id="ARBA00022701"/>
    </source>
</evidence>
<evidence type="ECO:0000256" key="1">
    <source>
        <dbReference type="ARBA" id="ARBA00004245"/>
    </source>
</evidence>
<dbReference type="EMBL" id="BLKM01000621">
    <property type="protein sequence ID" value="GFG36205.1"/>
    <property type="molecule type" value="Genomic_DNA"/>
</dbReference>
<dbReference type="Pfam" id="PF25532">
    <property type="entry name" value="CH_CAMSAP2_N"/>
    <property type="match status" value="1"/>
</dbReference>
<evidence type="ECO:0008006" key="13">
    <source>
        <dbReference type="Google" id="ProtNLM"/>
    </source>
</evidence>
<keyword evidence="3 6" id="KW-0493">Microtubule</keyword>
<evidence type="ECO:0000256" key="2">
    <source>
        <dbReference type="ARBA" id="ARBA00022490"/>
    </source>
</evidence>
<sequence>MAKQRASVKWLLSKAYNNKVPENLREPFYRDQEDQEHLKPQIVHSLANAELYCLGLANIYSDPNYHNLNHWGIIQALARKGVLVAEPPDAQLTETVLIQTTPIKLSAHMAVIEAIMVLYAKEVVTPDRVLAAIQRFSHSRVASSEPLPADHEEGLVLWVNKACSALKQRVEQELQQGDGRGGESDRLHAPDIPPVRELKDLCDGISLAALVSYYCPEELPWTDFVVSYLPTISDSVHNLMLVYNFCARSLPCSVFHMMPEDVTYLRGSMKQNLVVFLADLFNVLEIHPVKCVRFPGTDKSLKEVYPRNSQGVAHKRSFPQSISAIPDLRSNLGAHSSGFTVSKSTPTIQTSLPLKKSHSLQHADTYGKTNMEFPDRSHMLEERHSSNEDQFVVHRGRGVPTLSSVVQAEEPLLPARLRPAKEKQNQDSKAEERGELIAAGRPSNWEESKRSTYAGRRSRRNSVSDDSQLTLENFGGSQENLHLLGRNPDKEPAVHTGRKNVSEVSSTAVRSSAQDSRSTGVEVLFHDNGYSSSEKRDEEKSERSGTVSLKQVTQHSKDVSELCDMVQSDGGGGKLATSFAELSRHKTNVEVPKGIQIIYMQHDREQDGGNVPPKSSFLNKKANGSNGNGSGEKKTTFAALPSNTTTWQQQSSSSSQLQQAEVTSALGSANNHIMASQLHNIRMKLEEKRRRIESEKRRMEVVMTKQRQKVGKAAFLQAVTKVSRGGQASTEQSLLDSQSVFCSQEITDNVTSVEHKWLDGGAAFIEERKTPDIENMDLEEYQQSIAQMNSSLHELQSDIQRLATQQHQIQDMTAQHHLQGLVSQQQHHIQDLSDQQMQSLTAQQQIQSLAFQHQMQGFDGQTQFYLHDQQQAHRRTWAQQAQSPPQYPQQDVRMLWGDPHSPRQQMVMQNSQPTSYNCQPQGGFVLHEGKPGGTDARYHNGDHLGVHHSLGVNHMLYPSPGMPQHTSFQLHSEAGAGTYGSRSACPTPPSASPQHRSSTVQRISQLIGESPEVKQRGMQHHSLEPQQAQSEMTPDKNKSPGIMHAPIPAPSVDDMEPQSISFIGTPVGDNESHSLAHGIKGLQITSGNRTYRIPSPTRPSLSRNSFQQQESDDAASLPSTHEADQSGDGNTEKGFYISFESDMTPKRPKPPLRVKRSSPKKSTVNRVSVLRFYKHVYHSFNILSLTCLIWRQHFLALPQERPASQFENQPPAEYEGLKPSGQSHLEPSAQREAEIVEQRGNEVEASGVPGVGLVIGTELTNPDPNALDEMERKKERIMLLSLQRRQQQEEMKQHKEQEAQRRRELEKLKQEERERKKEEERLRRAAILEQYKLKKAIEEAEREGKLLPDKVDLASTKPVPKMRNKTSTGSRPRPKTIHVDSGGVGSGVDMQEGILSPSRSKKGSTSNLTDTVFNPHMRRDFYRGSQDSLADRMEERRSAGTSLFRGEMCTDLLEVHSPDDGRGASPCRSVNQLGRRGSYKTSRDTSEPGRIRGRQKYPTYQGNFRGRKSNSLMNLCVYRYTDTDSGLGRATPPRRAPSPGMSSMRHLPSPSGPGSLPPGLMTKRRIFDDGSSDISSTPSSMMEYTGPRLYKQPATKSNRGIMLNAVEYCVFPGVVNKEAKRRVLEEIARSESKHFLILFRDAGCQFRALYSYCPEQEEVCKLYGTGPKQVNDRMFDKFFKYNSGGKCFSQVHTKHLTVTIDAFTIHNSLWQGKKVALPNKKDMALVI</sequence>
<feature type="compositionally biased region" description="Polar residues" evidence="8">
    <location>
        <begin position="468"/>
        <end position="480"/>
    </location>
</feature>
<dbReference type="InterPro" id="IPR032940">
    <property type="entry name" value="CAMSAP"/>
</dbReference>
<feature type="compositionally biased region" description="Polar residues" evidence="8">
    <location>
        <begin position="502"/>
        <end position="519"/>
    </location>
</feature>
<dbReference type="InterPro" id="IPR058042">
    <property type="entry name" value="CAMSAP_N"/>
</dbReference>
<dbReference type="PROSITE" id="PS50021">
    <property type="entry name" value="CH"/>
    <property type="match status" value="1"/>
</dbReference>
<comment type="caution">
    <text evidence="11">The sequence shown here is derived from an EMBL/GenBank/DDBJ whole genome shotgun (WGS) entry which is preliminary data.</text>
</comment>
<dbReference type="SUPFAM" id="SSF47576">
    <property type="entry name" value="Calponin-homology domain, CH-domain"/>
    <property type="match status" value="1"/>
</dbReference>
<feature type="compositionally biased region" description="Basic residues" evidence="8">
    <location>
        <begin position="1146"/>
        <end position="1159"/>
    </location>
</feature>
<feature type="region of interest" description="Disordered" evidence="8">
    <location>
        <begin position="1523"/>
        <end position="1585"/>
    </location>
</feature>
<dbReference type="FunFam" id="3.10.20.360:FF:000002">
    <property type="entry name" value="Patronin, isoform M"/>
    <property type="match status" value="1"/>
</dbReference>
<comment type="domain">
    <text evidence="6">The CKK domain binds microtubules.</text>
</comment>
<dbReference type="InterPro" id="IPR011033">
    <property type="entry name" value="PRC_barrel-like_sf"/>
</dbReference>
<proteinExistence type="inferred from homology"/>
<dbReference type="InterPro" id="IPR038209">
    <property type="entry name" value="CKK_dom_sf"/>
</dbReference>
<dbReference type="FunCoup" id="A0A6L2Q0F8">
    <property type="interactions" value="433"/>
</dbReference>
<accession>A0A6L2Q0F8</accession>
<dbReference type="Pfam" id="PF17095">
    <property type="entry name" value="CAMSAP_CC1"/>
    <property type="match status" value="1"/>
</dbReference>
<feature type="region of interest" description="Disordered" evidence="8">
    <location>
        <begin position="975"/>
        <end position="1001"/>
    </location>
</feature>
<dbReference type="PANTHER" id="PTHR21595">
    <property type="entry name" value="PATRONIN"/>
    <property type="match status" value="1"/>
</dbReference>
<dbReference type="InParanoid" id="A0A6L2Q0F8"/>
<dbReference type="Gene3D" id="3.10.20.360">
    <property type="entry name" value="CKK domain"/>
    <property type="match status" value="1"/>
</dbReference>
<feature type="region of interest" description="Disordered" evidence="8">
    <location>
        <begin position="1355"/>
        <end position="1412"/>
    </location>
</feature>
<evidence type="ECO:0000256" key="4">
    <source>
        <dbReference type="ARBA" id="ARBA00023054"/>
    </source>
</evidence>
<feature type="region of interest" description="Disordered" evidence="8">
    <location>
        <begin position="1086"/>
        <end position="1160"/>
    </location>
</feature>
<feature type="region of interest" description="Disordered" evidence="8">
    <location>
        <begin position="1455"/>
        <end position="1505"/>
    </location>
</feature>
<feature type="region of interest" description="Disordered" evidence="8">
    <location>
        <begin position="605"/>
        <end position="636"/>
    </location>
</feature>
<dbReference type="InterPro" id="IPR014797">
    <property type="entry name" value="CKK_CAMSAP"/>
</dbReference>
<feature type="coiled-coil region" evidence="7">
    <location>
        <begin position="675"/>
        <end position="705"/>
    </location>
</feature>
<feature type="coiled-coil region" evidence="7">
    <location>
        <begin position="778"/>
        <end position="805"/>
    </location>
</feature>
<keyword evidence="12" id="KW-1185">Reference proteome</keyword>
<feature type="compositionally biased region" description="Polar residues" evidence="8">
    <location>
        <begin position="1098"/>
        <end position="1109"/>
    </location>
</feature>
<feature type="region of interest" description="Disordered" evidence="8">
    <location>
        <begin position="1204"/>
        <end position="1233"/>
    </location>
</feature>
<organism evidence="11 12">
    <name type="scientific">Coptotermes formosanus</name>
    <name type="common">Formosan subterranean termite</name>
    <dbReference type="NCBI Taxonomy" id="36987"/>
    <lineage>
        <taxon>Eukaryota</taxon>
        <taxon>Metazoa</taxon>
        <taxon>Ecdysozoa</taxon>
        <taxon>Arthropoda</taxon>
        <taxon>Hexapoda</taxon>
        <taxon>Insecta</taxon>
        <taxon>Pterygota</taxon>
        <taxon>Neoptera</taxon>
        <taxon>Polyneoptera</taxon>
        <taxon>Dictyoptera</taxon>
        <taxon>Blattodea</taxon>
        <taxon>Blattoidea</taxon>
        <taxon>Termitoidae</taxon>
        <taxon>Rhinotermitidae</taxon>
        <taxon>Coptotermes</taxon>
    </lineage>
</organism>
<evidence type="ECO:0000256" key="5">
    <source>
        <dbReference type="ARBA" id="ARBA00023212"/>
    </source>
</evidence>
<dbReference type="Pfam" id="PF11971">
    <property type="entry name" value="CAMSAP_CH"/>
    <property type="match status" value="1"/>
</dbReference>
<feature type="compositionally biased region" description="Basic and acidic residues" evidence="8">
    <location>
        <begin position="419"/>
        <end position="435"/>
    </location>
</feature>
<evidence type="ECO:0000313" key="11">
    <source>
        <dbReference type="EMBL" id="GFG36205.1"/>
    </source>
</evidence>
<feature type="compositionally biased region" description="Polar residues" evidence="8">
    <location>
        <begin position="545"/>
        <end position="554"/>
    </location>
</feature>